<dbReference type="SUPFAM" id="SSF52343">
    <property type="entry name" value="Ferredoxin reductase-like, C-terminal NADP-linked domain"/>
    <property type="match status" value="1"/>
</dbReference>
<keyword evidence="9 14" id="KW-0560">Oxidoreductase</keyword>
<dbReference type="GO" id="GO:0005741">
    <property type="term" value="C:mitochondrial outer membrane"/>
    <property type="evidence" value="ECO:0007669"/>
    <property type="project" value="UniProtKB-SubCell"/>
</dbReference>
<dbReference type="InterPro" id="IPR039261">
    <property type="entry name" value="FNR_nucleotide-bd"/>
</dbReference>
<name>A0A8H6ZL33_PLEOS</name>
<dbReference type="GO" id="GO:0010181">
    <property type="term" value="F:FMN binding"/>
    <property type="evidence" value="ECO:0007669"/>
    <property type="project" value="UniProtKB-UniRule"/>
</dbReference>
<feature type="binding site" evidence="14">
    <location>
        <begin position="645"/>
        <end position="646"/>
    </location>
    <ligand>
        <name>NADP(+)</name>
        <dbReference type="ChEBI" id="CHEBI:58349"/>
    </ligand>
</feature>
<dbReference type="InterPro" id="IPR001094">
    <property type="entry name" value="Flavdoxin-like"/>
</dbReference>
<keyword evidence="14" id="KW-0444">Lipid biosynthesis</keyword>
<comment type="similarity">
    <text evidence="14">In the N-terminal section; belongs to the flavodoxin family.</text>
</comment>
<keyword evidence="4 14" id="KW-0256">Endoplasmic reticulum</keyword>
<feature type="binding site" evidence="14">
    <location>
        <begin position="164"/>
        <end position="173"/>
    </location>
    <ligand>
        <name>FMN</name>
        <dbReference type="ChEBI" id="CHEBI:58210"/>
    </ligand>
</feature>
<protein>
    <recommendedName>
        <fullName evidence="14">NADPH--cytochrome P450 reductase</fullName>
        <shortName evidence="14">CPR</shortName>
        <shortName evidence="14">P450R</shortName>
        <ecNumber evidence="14">1.6.2.4</ecNumber>
    </recommendedName>
</protein>
<dbReference type="PRINTS" id="PR00371">
    <property type="entry name" value="FPNCR"/>
</dbReference>
<feature type="binding site" evidence="14">
    <location>
        <begin position="655"/>
        <end position="659"/>
    </location>
    <ligand>
        <name>NADP(+)</name>
        <dbReference type="ChEBI" id="CHEBI:58349"/>
    </ligand>
</feature>
<dbReference type="EMBL" id="JACETU010000008">
    <property type="protein sequence ID" value="KAF7422930.1"/>
    <property type="molecule type" value="Genomic_DNA"/>
</dbReference>
<comment type="function">
    <text evidence="14">This enzyme is required for electron transfer from NADP to cytochrome P450 in microsomes. It can also provide electron transfer to heme oxygenase and cytochrome B5. Involved in ergosterol biosynthesis.</text>
</comment>
<dbReference type="GO" id="GO:0005886">
    <property type="term" value="C:plasma membrane"/>
    <property type="evidence" value="ECO:0007669"/>
    <property type="project" value="UniProtKB-SubCell"/>
</dbReference>
<organism evidence="17 18">
    <name type="scientific">Pleurotus ostreatus</name>
    <name type="common">Oyster mushroom</name>
    <name type="synonym">White-rot fungus</name>
    <dbReference type="NCBI Taxonomy" id="5322"/>
    <lineage>
        <taxon>Eukaryota</taxon>
        <taxon>Fungi</taxon>
        <taxon>Dikarya</taxon>
        <taxon>Basidiomycota</taxon>
        <taxon>Agaricomycotina</taxon>
        <taxon>Agaricomycetes</taxon>
        <taxon>Agaricomycetidae</taxon>
        <taxon>Agaricales</taxon>
        <taxon>Pleurotineae</taxon>
        <taxon>Pleurotaceae</taxon>
        <taxon>Pleurotus</taxon>
    </lineage>
</organism>
<dbReference type="GO" id="GO:0050661">
    <property type="term" value="F:NADP binding"/>
    <property type="evidence" value="ECO:0007669"/>
    <property type="project" value="UniProtKB-UniRule"/>
</dbReference>
<evidence type="ECO:0000256" key="4">
    <source>
        <dbReference type="ARBA" id="ARBA00022824"/>
    </source>
</evidence>
<evidence type="ECO:0000259" key="15">
    <source>
        <dbReference type="PROSITE" id="PS50902"/>
    </source>
</evidence>
<dbReference type="Proteomes" id="UP000623687">
    <property type="component" value="Unassembled WGS sequence"/>
</dbReference>
<dbReference type="Gene3D" id="3.40.50.80">
    <property type="entry name" value="Nucleotide-binding domain of ferredoxin-NADP reductase (FNR) module"/>
    <property type="match status" value="1"/>
</dbReference>
<evidence type="ECO:0000256" key="9">
    <source>
        <dbReference type="ARBA" id="ARBA00023002"/>
    </source>
</evidence>
<dbReference type="PROSITE" id="PS51384">
    <property type="entry name" value="FAD_FR"/>
    <property type="match status" value="1"/>
</dbReference>
<comment type="caution">
    <text evidence="17">The sequence shown here is derived from an EMBL/GenBank/DDBJ whole genome shotgun (WGS) entry which is preliminary data.</text>
</comment>
<evidence type="ECO:0000256" key="5">
    <source>
        <dbReference type="ARBA" id="ARBA00022827"/>
    </source>
</evidence>
<feature type="domain" description="FAD-binding FR-type" evidence="16">
    <location>
        <begin position="268"/>
        <end position="543"/>
    </location>
</feature>
<feature type="binding site" evidence="14">
    <location>
        <begin position="71"/>
        <end position="76"/>
    </location>
    <ligand>
        <name>FMN</name>
        <dbReference type="ChEBI" id="CHEBI:58210"/>
    </ligand>
</feature>
<dbReference type="InterPro" id="IPR001709">
    <property type="entry name" value="Flavoprot_Pyr_Nucl_cyt_Rdtase"/>
</dbReference>
<dbReference type="GO" id="GO:0050660">
    <property type="term" value="F:flavin adenine dinucleotide binding"/>
    <property type="evidence" value="ECO:0007669"/>
    <property type="project" value="UniProtKB-UniRule"/>
</dbReference>
<evidence type="ECO:0000256" key="2">
    <source>
        <dbReference type="ARBA" id="ARBA00022643"/>
    </source>
</evidence>
<dbReference type="PANTHER" id="PTHR19384:SF17">
    <property type="entry name" value="NADPH--CYTOCHROME P450 REDUCTASE"/>
    <property type="match status" value="1"/>
</dbReference>
<keyword evidence="11 14" id="KW-0472">Membrane</keyword>
<keyword evidence="3" id="KW-0812">Transmembrane</keyword>
<keyword evidence="1 14" id="KW-0285">Flavoprotein</keyword>
<feature type="binding site" evidence="14">
    <location>
        <begin position="122"/>
        <end position="125"/>
    </location>
    <ligand>
        <name>FMN</name>
        <dbReference type="ChEBI" id="CHEBI:58210"/>
    </ligand>
</feature>
<dbReference type="InterPro" id="IPR008254">
    <property type="entry name" value="Flavodoxin/NO_synth"/>
</dbReference>
<feature type="binding site" evidence="14">
    <location>
        <position position="574"/>
    </location>
    <ligand>
        <name>NADP(+)</name>
        <dbReference type="ChEBI" id="CHEBI:58349"/>
    </ligand>
</feature>
<evidence type="ECO:0000256" key="3">
    <source>
        <dbReference type="ARBA" id="ARBA00022692"/>
    </source>
</evidence>
<dbReference type="InterPro" id="IPR017927">
    <property type="entry name" value="FAD-bd_FR_type"/>
</dbReference>
<dbReference type="Pfam" id="PF00175">
    <property type="entry name" value="NAD_binding_1"/>
    <property type="match status" value="1"/>
</dbReference>
<accession>A0A8H6ZL33</accession>
<evidence type="ECO:0000256" key="13">
    <source>
        <dbReference type="ARBA" id="ARBA00023221"/>
    </source>
</evidence>
<dbReference type="InterPro" id="IPR017938">
    <property type="entry name" value="Riboflavin_synthase-like_b-brl"/>
</dbReference>
<evidence type="ECO:0000256" key="10">
    <source>
        <dbReference type="ARBA" id="ARBA00023011"/>
    </source>
</evidence>
<dbReference type="GeneID" id="59380912"/>
<proteinExistence type="inferred from homology"/>
<dbReference type="SUPFAM" id="SSF52218">
    <property type="entry name" value="Flavoproteins"/>
    <property type="match status" value="1"/>
</dbReference>
<feature type="binding site" evidence="14">
    <location>
        <begin position="494"/>
        <end position="497"/>
    </location>
    <ligand>
        <name>FAD</name>
        <dbReference type="ChEBI" id="CHEBI:57692"/>
    </ligand>
</feature>
<comment type="similarity">
    <text evidence="14">Belongs to the NADPH--cytochrome P450 reductase family.</text>
</comment>
<feature type="binding site" evidence="14">
    <location>
        <position position="479"/>
    </location>
    <ligand>
        <name>FAD</name>
        <dbReference type="ChEBI" id="CHEBI:57692"/>
    </ligand>
</feature>
<evidence type="ECO:0000256" key="8">
    <source>
        <dbReference type="ARBA" id="ARBA00022989"/>
    </source>
</evidence>
<dbReference type="PANTHER" id="PTHR19384">
    <property type="entry name" value="NITRIC OXIDE SYNTHASE-RELATED"/>
    <property type="match status" value="1"/>
</dbReference>
<keyword evidence="12 14" id="KW-1207">Sterol metabolism</keyword>
<keyword evidence="14" id="KW-0496">Mitochondrion</keyword>
<dbReference type="GO" id="GO:0006696">
    <property type="term" value="P:ergosterol biosynthetic process"/>
    <property type="evidence" value="ECO:0007669"/>
    <property type="project" value="UniProtKB-UniRule"/>
</dbReference>
<comment type="caution">
    <text evidence="14">Lacks conserved residue(s) required for the propagation of feature annotation.</text>
</comment>
<evidence type="ECO:0000259" key="16">
    <source>
        <dbReference type="PROSITE" id="PS51384"/>
    </source>
</evidence>
<keyword evidence="7 14" id="KW-0752">Steroid biosynthesis</keyword>
<dbReference type="RefSeq" id="XP_036627962.1">
    <property type="nucleotide sequence ID" value="XM_036780579.1"/>
</dbReference>
<evidence type="ECO:0000256" key="1">
    <source>
        <dbReference type="ARBA" id="ARBA00022630"/>
    </source>
</evidence>
<keyword evidence="8" id="KW-1133">Transmembrane helix</keyword>
<dbReference type="GO" id="GO:0005789">
    <property type="term" value="C:endoplasmic reticulum membrane"/>
    <property type="evidence" value="ECO:0007669"/>
    <property type="project" value="UniProtKB-SubCell"/>
</dbReference>
<sequence length="732" mass="80518">MASTSSSDVLVLAVGVALAAIYLFRDQLFAQAKPKSVPVPTSKASNGSGNPRDFIAKMKEGKKRLVIFYGSQTGTAEEYAIRLAKEAKSKFGLASLVCDPEEYDFENLDQLPEDCAVFFVMATYGEGEPTDNAVTLMQNLEDESFEFSNGEHKLEGLKYVVFSLGNKTYEHYNKIGRDVDNVLTKMGAIRIGERGEGDDDKSMEEDYLEWKDGMWDAFSAAMGVEEGQGGDTPDFAVTELESHPPEKVYLGELSARALTKTKGIHDAKNPFPAPISVARELFQSTHDRNCVHIELNTESSGISYQHGDHVGVWPSNPDVEVTRLLCALGLYEKKDNVIGIESLDPALAKVPFPVPTTYATVLRHYIDISAVAGRQILGALSKFAPNPEAEAFLKGLSTNKEEYHTLIANGCLKLGEVLQLAAGNDLSAAPTPENTTAWTIPFDIIVSSIPRLQPRYYSISSSPKLHPNSIHVTAVVLKYESIPNERVNGRWIFGVGSNFLLNLKYAANGETAPLVATGSESKAASVTIPGYAIEGPRGAYKQETIYKAPIHVRRSTFRLPTNPKSPVIMIGPGTGVAPFRGFIQERVALARRSIEKNGPDALADWGRISLFYGCRKSTEDFLYKDEWPQYQEELRGKFTMHCAFSREVYRPDGSKIYVQDLLWDDREQVADAIINGKGYIYICGDAKSMSKAVEETLAKILGEAKGGSADVEGNAEVKLLKERSRLMLDVWS</sequence>
<comment type="cofactor">
    <cofactor evidence="14">
        <name>FAD</name>
        <dbReference type="ChEBI" id="CHEBI:57692"/>
    </cofactor>
    <text evidence="14">Binds 1 FAD per monomer.</text>
</comment>
<evidence type="ECO:0000256" key="6">
    <source>
        <dbReference type="ARBA" id="ARBA00022857"/>
    </source>
</evidence>
<dbReference type="HAMAP" id="MF_03212">
    <property type="entry name" value="NCPR"/>
    <property type="match status" value="1"/>
</dbReference>
<feature type="binding site" evidence="14">
    <location>
        <begin position="473"/>
        <end position="475"/>
    </location>
    <ligand>
        <name>FAD</name>
        <dbReference type="ChEBI" id="CHEBI:57692"/>
    </ligand>
</feature>
<comment type="cofactor">
    <cofactor evidence="14">
        <name>FMN</name>
        <dbReference type="ChEBI" id="CHEBI:58210"/>
    </cofactor>
    <text evidence="14">Binds 1 FMN per monomer.</text>
</comment>
<feature type="binding site" evidence="14">
    <location>
        <position position="731"/>
    </location>
    <ligand>
        <name>FAD</name>
        <dbReference type="ChEBI" id="CHEBI:57692"/>
    </ligand>
</feature>
<reference evidence="17" key="1">
    <citation type="submission" date="2019-07" db="EMBL/GenBank/DDBJ databases">
        <authorList>
            <person name="Palmer J.M."/>
        </authorList>
    </citation>
    <scope>NUCLEOTIDE SEQUENCE</scope>
    <source>
        <strain evidence="17">PC9</strain>
    </source>
</reference>
<evidence type="ECO:0000256" key="14">
    <source>
        <dbReference type="HAMAP-Rule" id="MF_03212"/>
    </source>
</evidence>
<gene>
    <name evidence="17" type="primary">NCP1</name>
    <name evidence="17" type="ORF">PC9H_011094</name>
</gene>
<dbReference type="AlphaFoldDB" id="A0A8H6ZL33"/>
<dbReference type="PIRSF" id="PIRSF000208">
    <property type="entry name" value="P450R"/>
    <property type="match status" value="1"/>
</dbReference>
<comment type="subcellular location">
    <subcellularLocation>
        <location evidence="14">Endoplasmic reticulum membrane</location>
        <topology evidence="14">Single-pass membrane protein</topology>
        <orientation evidence="14">Cytoplasmic side</orientation>
    </subcellularLocation>
    <subcellularLocation>
        <location evidence="14">Mitochondrion outer membrane</location>
        <topology evidence="14">Single-pass membrane protein</topology>
        <orientation evidence="14">Cytoplasmic side</orientation>
    </subcellularLocation>
    <subcellularLocation>
        <location evidence="14">Cell membrane</location>
        <topology evidence="14">Single-pass membrane protein</topology>
        <orientation evidence="14">Cytoplasmic side</orientation>
    </subcellularLocation>
</comment>
<keyword evidence="5 14" id="KW-0274">FAD</keyword>
<dbReference type="EC" id="1.6.2.4" evidence="14"/>
<dbReference type="GO" id="GO:0005829">
    <property type="term" value="C:cytosol"/>
    <property type="evidence" value="ECO:0007669"/>
    <property type="project" value="TreeGrafter"/>
</dbReference>
<keyword evidence="18" id="KW-1185">Reference proteome</keyword>
<keyword evidence="10 14" id="KW-0756">Sterol biosynthesis</keyword>
<comment type="catalytic activity">
    <reaction evidence="14">
        <text>2 oxidized [cytochrome P450] + NADPH = 2 reduced [cytochrome P450] + NADP(+) + H(+)</text>
        <dbReference type="Rhea" id="RHEA:24040"/>
        <dbReference type="Rhea" id="RHEA-COMP:14627"/>
        <dbReference type="Rhea" id="RHEA-COMP:14628"/>
        <dbReference type="ChEBI" id="CHEBI:15378"/>
        <dbReference type="ChEBI" id="CHEBI:55376"/>
        <dbReference type="ChEBI" id="CHEBI:57783"/>
        <dbReference type="ChEBI" id="CHEBI:58349"/>
        <dbReference type="ChEBI" id="CHEBI:60344"/>
        <dbReference type="EC" id="1.6.2.4"/>
    </reaction>
</comment>
<feature type="binding site" evidence="14">
    <location>
        <position position="199"/>
    </location>
    <ligand>
        <name>FMN</name>
        <dbReference type="ChEBI" id="CHEBI:58210"/>
    </ligand>
</feature>
<evidence type="ECO:0000256" key="12">
    <source>
        <dbReference type="ARBA" id="ARBA00023166"/>
    </source>
</evidence>
<keyword evidence="14" id="KW-0443">Lipid metabolism</keyword>
<dbReference type="GO" id="GO:0003958">
    <property type="term" value="F:NADPH-hemoprotein reductase activity"/>
    <property type="evidence" value="ECO:0007669"/>
    <property type="project" value="UniProtKB-UniRule"/>
</dbReference>
<feature type="binding site" evidence="14">
    <location>
        <begin position="455"/>
        <end position="458"/>
    </location>
    <ligand>
        <name>FAD</name>
        <dbReference type="ChEBI" id="CHEBI:57692"/>
    </ligand>
</feature>
<evidence type="ECO:0000256" key="11">
    <source>
        <dbReference type="ARBA" id="ARBA00023136"/>
    </source>
</evidence>
<dbReference type="PRINTS" id="PR00369">
    <property type="entry name" value="FLAVODOXIN"/>
</dbReference>
<dbReference type="Pfam" id="PF00667">
    <property type="entry name" value="FAD_binding_1"/>
    <property type="match status" value="1"/>
</dbReference>
<dbReference type="VEuPathDB" id="FungiDB:PC9H_011094"/>
<dbReference type="InterPro" id="IPR001433">
    <property type="entry name" value="OxRdtase_FAD/NAD-bd"/>
</dbReference>
<dbReference type="FunFam" id="3.40.50.360:FF:000024">
    <property type="entry name" value="NADPH--cytochrome P450 reductase"/>
    <property type="match status" value="1"/>
</dbReference>
<dbReference type="FunFam" id="3.40.50.80:FF:000018">
    <property type="entry name" value="NADPH--cytochrome P450 reductase"/>
    <property type="match status" value="1"/>
</dbReference>
<evidence type="ECO:0000313" key="17">
    <source>
        <dbReference type="EMBL" id="KAF7422930.1"/>
    </source>
</evidence>
<dbReference type="Pfam" id="PF00258">
    <property type="entry name" value="Flavodoxin_1"/>
    <property type="match status" value="1"/>
</dbReference>
<keyword evidence="14" id="KW-1003">Cell membrane</keyword>
<evidence type="ECO:0000313" key="18">
    <source>
        <dbReference type="Proteomes" id="UP000623687"/>
    </source>
</evidence>
<dbReference type="InterPro" id="IPR029039">
    <property type="entry name" value="Flavoprotein-like_sf"/>
</dbReference>
<dbReference type="InterPro" id="IPR003097">
    <property type="entry name" value="CysJ-like_FAD-binding"/>
</dbReference>
<keyword evidence="13 14" id="KW-0753">Steroid metabolism</keyword>
<keyword evidence="6 14" id="KW-0521">NADP</keyword>
<feature type="binding site" evidence="14">
    <location>
        <position position="288"/>
    </location>
    <ligand>
        <name>NADP(+)</name>
        <dbReference type="ChEBI" id="CHEBI:58349"/>
    </ligand>
</feature>
<dbReference type="CDD" id="cd06204">
    <property type="entry name" value="CYPOR"/>
    <property type="match status" value="1"/>
</dbReference>
<feature type="domain" description="Flavodoxin-like" evidence="15">
    <location>
        <begin position="65"/>
        <end position="215"/>
    </location>
</feature>
<dbReference type="SUPFAM" id="SSF63380">
    <property type="entry name" value="Riboflavin synthase domain-like"/>
    <property type="match status" value="1"/>
</dbReference>
<comment type="similarity">
    <text evidence="14">In the C-terminal section; belongs to the flavoprotein pyridine nucleotide cytochrome reductase family.</text>
</comment>
<dbReference type="Gene3D" id="2.40.30.10">
    <property type="entry name" value="Translation factors"/>
    <property type="match status" value="2"/>
</dbReference>
<keyword evidence="2 14" id="KW-0288">FMN</keyword>
<evidence type="ECO:0000256" key="7">
    <source>
        <dbReference type="ARBA" id="ARBA00022955"/>
    </source>
</evidence>
<dbReference type="InterPro" id="IPR023208">
    <property type="entry name" value="P450R"/>
</dbReference>
<keyword evidence="14" id="KW-1000">Mitochondrion outer membrane</keyword>
<dbReference type="OrthoDB" id="1856718at2759"/>
<dbReference type="Gene3D" id="3.40.50.360">
    <property type="match status" value="1"/>
</dbReference>
<dbReference type="PROSITE" id="PS50902">
    <property type="entry name" value="FLAVODOXIN_LIKE"/>
    <property type="match status" value="1"/>
</dbReference>